<dbReference type="HAMAP" id="MF_00917">
    <property type="entry name" value="QueE"/>
    <property type="match status" value="1"/>
</dbReference>
<comment type="subunit">
    <text evidence="8">Homodimer.</text>
</comment>
<feature type="binding site" evidence="8">
    <location>
        <position position="50"/>
    </location>
    <ligand>
        <name>[4Fe-4S] cluster</name>
        <dbReference type="ChEBI" id="CHEBI:49883"/>
        <note>4Fe-4S-S-AdoMet</note>
    </ligand>
</feature>
<dbReference type="GO" id="GO:1904047">
    <property type="term" value="F:S-adenosyl-L-methionine binding"/>
    <property type="evidence" value="ECO:0007669"/>
    <property type="project" value="UniProtKB-UniRule"/>
</dbReference>
<dbReference type="InterPro" id="IPR013785">
    <property type="entry name" value="Aldolase_TIM"/>
</dbReference>
<dbReference type="SUPFAM" id="SSF102114">
    <property type="entry name" value="Radical SAM enzymes"/>
    <property type="match status" value="1"/>
</dbReference>
<keyword evidence="8" id="KW-0671">Queuosine biosynthesis</keyword>
<dbReference type="GeneID" id="97140655"/>
<dbReference type="EMBL" id="CP080764">
    <property type="protein sequence ID" value="QYY43542.1"/>
    <property type="molecule type" value="Genomic_DNA"/>
</dbReference>
<reference evidence="10 13" key="2">
    <citation type="submission" date="2021-08" db="EMBL/GenBank/DDBJ databases">
        <title>Complete genome sequence of the strain Aneurinibacillus thermoaerophilus CCM 8960.</title>
        <authorList>
            <person name="Musilova J."/>
            <person name="Kourilova X."/>
            <person name="Pernicova I."/>
            <person name="Bezdicek M."/>
            <person name="Lengerova M."/>
            <person name="Obruca S."/>
            <person name="Sedlar K."/>
        </authorList>
    </citation>
    <scope>NUCLEOTIDE SEQUENCE [LARGE SCALE GENOMIC DNA]</scope>
    <source>
        <strain evidence="10 13">CCM 8960</strain>
    </source>
</reference>
<dbReference type="InterPro" id="IPR007197">
    <property type="entry name" value="rSAM"/>
</dbReference>
<evidence type="ECO:0000256" key="2">
    <source>
        <dbReference type="ARBA" id="ARBA00022691"/>
    </source>
</evidence>
<dbReference type="InterPro" id="IPR058240">
    <property type="entry name" value="rSAM_sf"/>
</dbReference>
<evidence type="ECO:0000313" key="12">
    <source>
        <dbReference type="Proteomes" id="UP000198956"/>
    </source>
</evidence>
<name>A0A1G7WYH3_ANETH</name>
<dbReference type="GO" id="GO:0008616">
    <property type="term" value="P:tRNA queuosine(34) biosynthetic process"/>
    <property type="evidence" value="ECO:0007669"/>
    <property type="project" value="UniProtKB-UniRule"/>
</dbReference>
<protein>
    <recommendedName>
        <fullName evidence="8">7-carboxy-7-deazaguanine synthase</fullName>
        <shortName evidence="8">CDG synthase</shortName>
        <ecNumber evidence="8">4.3.99.3</ecNumber>
    </recommendedName>
    <alternativeName>
        <fullName evidence="8">Queuosine biosynthesis protein QueE</fullName>
    </alternativeName>
</protein>
<evidence type="ECO:0000259" key="9">
    <source>
        <dbReference type="PROSITE" id="PS51918"/>
    </source>
</evidence>
<feature type="binding site" evidence="8">
    <location>
        <position position="87"/>
    </location>
    <ligand>
        <name>S-adenosyl-L-methionine</name>
        <dbReference type="ChEBI" id="CHEBI:59789"/>
    </ligand>
</feature>
<dbReference type="Pfam" id="PF04055">
    <property type="entry name" value="Radical_SAM"/>
    <property type="match status" value="1"/>
</dbReference>
<feature type="binding site" evidence="8">
    <location>
        <begin position="49"/>
        <end position="51"/>
    </location>
    <ligand>
        <name>S-adenosyl-L-methionine</name>
        <dbReference type="ChEBI" id="CHEBI:59789"/>
    </ligand>
</feature>
<feature type="domain" description="Radical SAM core" evidence="9">
    <location>
        <begin position="30"/>
        <end position="237"/>
    </location>
</feature>
<comment type="caution">
    <text evidence="8">Lacks conserved residue(s) required for the propagation of feature annotation.</text>
</comment>
<keyword evidence="2 8" id="KW-0949">S-adenosyl-L-methionine</keyword>
<dbReference type="Proteomes" id="UP000198956">
    <property type="component" value="Unassembled WGS sequence"/>
</dbReference>
<comment type="catalytic activity">
    <reaction evidence="8">
        <text>6-carboxy-5,6,7,8-tetrahydropterin + H(+) = 7-carboxy-7-carbaguanine + NH4(+)</text>
        <dbReference type="Rhea" id="RHEA:27974"/>
        <dbReference type="ChEBI" id="CHEBI:15378"/>
        <dbReference type="ChEBI" id="CHEBI:28938"/>
        <dbReference type="ChEBI" id="CHEBI:61032"/>
        <dbReference type="ChEBI" id="CHEBI:61036"/>
        <dbReference type="EC" id="4.3.99.3"/>
    </reaction>
</comment>
<comment type="pathway">
    <text evidence="8">Purine metabolism; 7-cyano-7-deazaguanine biosynthesis.</text>
</comment>
<feature type="binding site" evidence="8">
    <location>
        <position position="43"/>
    </location>
    <ligand>
        <name>[4Fe-4S] cluster</name>
        <dbReference type="ChEBI" id="CHEBI:49883"/>
        <note>4Fe-4S-S-AdoMet</note>
    </ligand>
</feature>
<evidence type="ECO:0000256" key="5">
    <source>
        <dbReference type="ARBA" id="ARBA00023004"/>
    </source>
</evidence>
<evidence type="ECO:0000256" key="3">
    <source>
        <dbReference type="ARBA" id="ARBA00022723"/>
    </source>
</evidence>
<dbReference type="GO" id="GO:0051539">
    <property type="term" value="F:4 iron, 4 sulfur cluster binding"/>
    <property type="evidence" value="ECO:0007669"/>
    <property type="project" value="UniProtKB-UniRule"/>
</dbReference>
<accession>A0A1G7WYH3</accession>
<reference evidence="11 12" key="1">
    <citation type="submission" date="2016-10" db="EMBL/GenBank/DDBJ databases">
        <authorList>
            <person name="de Groot N.N."/>
        </authorList>
    </citation>
    <scope>NUCLEOTIDE SEQUENCE [LARGE SCALE GENOMIC DNA]</scope>
    <source>
        <strain evidence="11 12">L 420-91</strain>
    </source>
</reference>
<feature type="binding site" evidence="8">
    <location>
        <position position="47"/>
    </location>
    <ligand>
        <name>[4Fe-4S] cluster</name>
        <dbReference type="ChEBI" id="CHEBI:49883"/>
        <note>4Fe-4S-S-AdoMet</note>
    </ligand>
</feature>
<evidence type="ECO:0000313" key="13">
    <source>
        <dbReference type="Proteomes" id="UP000826616"/>
    </source>
</evidence>
<dbReference type="Proteomes" id="UP000826616">
    <property type="component" value="Chromosome"/>
</dbReference>
<dbReference type="PANTHER" id="PTHR42836:SF1">
    <property type="entry name" value="7-CARBOXY-7-DEAZAGUANINE SYNTHASE"/>
    <property type="match status" value="1"/>
</dbReference>
<feature type="binding site" evidence="8">
    <location>
        <position position="39"/>
    </location>
    <ligand>
        <name>substrate</name>
    </ligand>
</feature>
<organism evidence="11 12">
    <name type="scientific">Aneurinibacillus thermoaerophilus</name>
    <dbReference type="NCBI Taxonomy" id="143495"/>
    <lineage>
        <taxon>Bacteria</taxon>
        <taxon>Bacillati</taxon>
        <taxon>Bacillota</taxon>
        <taxon>Bacilli</taxon>
        <taxon>Bacillales</taxon>
        <taxon>Paenibacillaceae</taxon>
        <taxon>Aneurinibacillus group</taxon>
        <taxon>Aneurinibacillus</taxon>
    </lineage>
</organism>
<comment type="function">
    <text evidence="8">Catalyzes the complex heterocyclic radical-mediated conversion of 6-carboxy-5,6,7,8-tetrahydropterin (CPH4) to 7-carboxy-7-deazaguanine (CDG), a step common to the biosynthetic pathways of all 7-deazapurine-containing compounds.</text>
</comment>
<proteinExistence type="inferred from homology"/>
<evidence type="ECO:0000313" key="10">
    <source>
        <dbReference type="EMBL" id="QYY43542.1"/>
    </source>
</evidence>
<keyword evidence="5 8" id="KW-0408">Iron</keyword>
<dbReference type="CDD" id="cd01335">
    <property type="entry name" value="Radical_SAM"/>
    <property type="match status" value="1"/>
</dbReference>
<comment type="cofactor">
    <cofactor evidence="8">
        <name>[4Fe-4S] cluster</name>
        <dbReference type="ChEBI" id="CHEBI:49883"/>
    </cofactor>
    <text evidence="8">Binds 1 [4Fe-4S] cluster. The cluster is coordinated with 3 cysteines and an exchangeable S-adenosyl-L-methionine.</text>
</comment>
<dbReference type="UniPathway" id="UPA00391"/>
<evidence type="ECO:0000256" key="6">
    <source>
        <dbReference type="ARBA" id="ARBA00023014"/>
    </source>
</evidence>
<dbReference type="PIRSF" id="PIRSF000370">
    <property type="entry name" value="QueE"/>
    <property type="match status" value="1"/>
</dbReference>
<dbReference type="OrthoDB" id="9792276at2"/>
<keyword evidence="13" id="KW-1185">Reference proteome</keyword>
<dbReference type="InterPro" id="IPR024924">
    <property type="entry name" value="7-CO-7-deazaguanine_synth-like"/>
</dbReference>
<comment type="similarity">
    <text evidence="8">Belongs to the radical SAM superfamily. 7-carboxy-7-deazaguanine synthase family.</text>
</comment>
<feature type="binding site" evidence="8">
    <location>
        <begin position="24"/>
        <end position="26"/>
    </location>
    <ligand>
        <name>substrate</name>
    </ligand>
</feature>
<dbReference type="AlphaFoldDB" id="A0A1G7WYH3"/>
<feature type="binding site" evidence="8">
    <location>
        <position position="52"/>
    </location>
    <ligand>
        <name>Mg(2+)</name>
        <dbReference type="ChEBI" id="CHEBI:18420"/>
    </ligand>
</feature>
<dbReference type="EMBL" id="FNDE01000002">
    <property type="protein sequence ID" value="SDG76946.1"/>
    <property type="molecule type" value="Genomic_DNA"/>
</dbReference>
<comment type="cofactor">
    <cofactor evidence="8">
        <name>Mg(2+)</name>
        <dbReference type="ChEBI" id="CHEBI:18420"/>
    </cofactor>
</comment>
<keyword evidence="6 8" id="KW-0411">Iron-sulfur</keyword>
<gene>
    <name evidence="8" type="primary">queE</name>
    <name evidence="10" type="ORF">K3F53_04680</name>
    <name evidence="11" type="ORF">SAMN04489735_1002224</name>
</gene>
<feature type="binding site" evidence="8">
    <location>
        <position position="85"/>
    </location>
    <ligand>
        <name>substrate</name>
    </ligand>
</feature>
<evidence type="ECO:0000256" key="7">
    <source>
        <dbReference type="ARBA" id="ARBA00023239"/>
    </source>
</evidence>
<dbReference type="EC" id="4.3.99.3" evidence="8"/>
<keyword evidence="4 8" id="KW-0460">Magnesium</keyword>
<dbReference type="GO" id="GO:0016840">
    <property type="term" value="F:carbon-nitrogen lyase activity"/>
    <property type="evidence" value="ECO:0007669"/>
    <property type="project" value="UniProtKB-UniRule"/>
</dbReference>
<evidence type="ECO:0000256" key="4">
    <source>
        <dbReference type="ARBA" id="ARBA00022842"/>
    </source>
</evidence>
<dbReference type="PROSITE" id="PS51918">
    <property type="entry name" value="RADICAL_SAM"/>
    <property type="match status" value="1"/>
</dbReference>
<evidence type="ECO:0000256" key="1">
    <source>
        <dbReference type="ARBA" id="ARBA00022485"/>
    </source>
</evidence>
<sequence>MHNLAWEELHTDLKVPMVELFETVEGEGRMAGYPTVFIRIFHCNLRCTWCDTTYSYAPEKPAFTASICEIVDRVSAYGHGVVCLTGGEPLMHGVKSLALVYHLARIPHVWDIHIETNGAIDLQPFQALREREKEVREKVRFVMDYKLPASGETERMHVPNLALLEERDEVKFVVGNEADFMYALDVLKRHPTRATALFSPVWETMPPADLVSFLLKYRPQEGRARLNMQIHKVIWDPEARGV</sequence>
<evidence type="ECO:0000256" key="8">
    <source>
        <dbReference type="HAMAP-Rule" id="MF_00917"/>
    </source>
</evidence>
<keyword evidence="3 8" id="KW-0479">Metal-binding</keyword>
<evidence type="ECO:0000313" key="11">
    <source>
        <dbReference type="EMBL" id="SDG76946.1"/>
    </source>
</evidence>
<comment type="cofactor">
    <cofactor evidence="8">
        <name>S-adenosyl-L-methionine</name>
        <dbReference type="ChEBI" id="CHEBI:59789"/>
    </cofactor>
    <text evidence="8">Binds 1 S-adenosyl-L-methionine per subunit.</text>
</comment>
<keyword evidence="1 8" id="KW-0004">4Fe-4S</keyword>
<dbReference type="Gene3D" id="3.20.20.70">
    <property type="entry name" value="Aldolase class I"/>
    <property type="match status" value="1"/>
</dbReference>
<dbReference type="GO" id="GO:0000287">
    <property type="term" value="F:magnesium ion binding"/>
    <property type="evidence" value="ECO:0007669"/>
    <property type="project" value="UniProtKB-UniRule"/>
</dbReference>
<keyword evidence="7 8" id="KW-0456">Lyase</keyword>
<dbReference type="PANTHER" id="PTHR42836">
    <property type="entry name" value="7-CARBOXY-7-DEAZAGUANINE SYNTHASE"/>
    <property type="match status" value="1"/>
</dbReference>
<dbReference type="SFLD" id="SFLDS00029">
    <property type="entry name" value="Radical_SAM"/>
    <property type="match status" value="1"/>
</dbReference>
<dbReference type="RefSeq" id="WP_057899610.1">
    <property type="nucleotide sequence ID" value="NZ_CP080764.1"/>
</dbReference>